<dbReference type="InterPro" id="IPR003390">
    <property type="entry name" value="DNA_integrity_scan_DisA_N"/>
</dbReference>
<dbReference type="FunFam" id="3.40.1700.10:FF:000002">
    <property type="entry name" value="Diadenylate cyclase"/>
    <property type="match status" value="1"/>
</dbReference>
<reference evidence="12" key="2">
    <citation type="submission" date="2021-04" db="EMBL/GenBank/DDBJ databases">
        <authorList>
            <person name="Gilroy R."/>
        </authorList>
    </citation>
    <scope>NUCLEOTIDE SEQUENCE</scope>
    <source>
        <strain evidence="12">B5_2728</strain>
    </source>
</reference>
<evidence type="ECO:0000313" key="12">
    <source>
        <dbReference type="EMBL" id="MBU3805866.1"/>
    </source>
</evidence>
<dbReference type="GO" id="GO:0106408">
    <property type="term" value="F:diadenylate cyclase activity"/>
    <property type="evidence" value="ECO:0007669"/>
    <property type="project" value="UniProtKB-EC"/>
</dbReference>
<dbReference type="InterPro" id="IPR034701">
    <property type="entry name" value="CdaA"/>
</dbReference>
<proteinExistence type="inferred from homology"/>
<dbReference type="Pfam" id="PF02457">
    <property type="entry name" value="DAC"/>
    <property type="match status" value="1"/>
</dbReference>
<accession>A0A948T265</accession>
<comment type="similarity">
    <text evidence="10">Belongs to the adenylate cyclase family. DacA/CdaA subfamily.</text>
</comment>
<evidence type="ECO:0000256" key="9">
    <source>
        <dbReference type="ARBA" id="ARBA00023136"/>
    </source>
</evidence>
<keyword evidence="4 10" id="KW-0812">Transmembrane</keyword>
<dbReference type="GO" id="GO:0006171">
    <property type="term" value="P:cAMP biosynthetic process"/>
    <property type="evidence" value="ECO:0007669"/>
    <property type="project" value="InterPro"/>
</dbReference>
<dbReference type="AlphaFoldDB" id="A0A948T265"/>
<evidence type="ECO:0000256" key="5">
    <source>
        <dbReference type="ARBA" id="ARBA00022695"/>
    </source>
</evidence>
<keyword evidence="7 10" id="KW-0067">ATP-binding</keyword>
<keyword evidence="9 10" id="KW-0472">Membrane</keyword>
<dbReference type="Proteomes" id="UP000713596">
    <property type="component" value="Unassembled WGS sequence"/>
</dbReference>
<dbReference type="InterPro" id="IPR050338">
    <property type="entry name" value="DisA"/>
</dbReference>
<dbReference type="PROSITE" id="PS51794">
    <property type="entry name" value="DAC"/>
    <property type="match status" value="1"/>
</dbReference>
<dbReference type="Pfam" id="PF19293">
    <property type="entry name" value="CdaA_N"/>
    <property type="match status" value="1"/>
</dbReference>
<comment type="caution">
    <text evidence="12">The sequence shown here is derived from an EMBL/GenBank/DDBJ whole genome shotgun (WGS) entry which is preliminary data.</text>
</comment>
<evidence type="ECO:0000313" key="13">
    <source>
        <dbReference type="Proteomes" id="UP000713596"/>
    </source>
</evidence>
<evidence type="ECO:0000256" key="3">
    <source>
        <dbReference type="ARBA" id="ARBA00022679"/>
    </source>
</evidence>
<dbReference type="HAMAP" id="MF_01499">
    <property type="entry name" value="DacA"/>
    <property type="match status" value="1"/>
</dbReference>
<organism evidence="12 13">
    <name type="scientific">Candidatus Allofournierella pullistercoris</name>
    <dbReference type="NCBI Taxonomy" id="2838597"/>
    <lineage>
        <taxon>Bacteria</taxon>
        <taxon>Bacillati</taxon>
        <taxon>Bacillota</taxon>
        <taxon>Clostridia</taxon>
        <taxon>Eubacteriales</taxon>
        <taxon>Oscillospiraceae</taxon>
        <taxon>Allofournierella</taxon>
    </lineage>
</organism>
<dbReference type="PANTHER" id="PTHR34185">
    <property type="entry name" value="DIADENYLATE CYCLASE"/>
    <property type="match status" value="1"/>
</dbReference>
<keyword evidence="2 10" id="KW-1003">Cell membrane</keyword>
<dbReference type="PANTHER" id="PTHR34185:SF1">
    <property type="entry name" value="DIADENYLATE CYCLASE"/>
    <property type="match status" value="1"/>
</dbReference>
<keyword evidence="6 10" id="KW-0547">Nucleotide-binding</keyword>
<evidence type="ECO:0000256" key="10">
    <source>
        <dbReference type="HAMAP-Rule" id="MF_01499"/>
    </source>
</evidence>
<dbReference type="SUPFAM" id="SSF143597">
    <property type="entry name" value="YojJ-like"/>
    <property type="match status" value="1"/>
</dbReference>
<comment type="catalytic activity">
    <reaction evidence="1 10">
        <text>2 ATP = 3',3'-c-di-AMP + 2 diphosphate</text>
        <dbReference type="Rhea" id="RHEA:35655"/>
        <dbReference type="ChEBI" id="CHEBI:30616"/>
        <dbReference type="ChEBI" id="CHEBI:33019"/>
        <dbReference type="ChEBI" id="CHEBI:71500"/>
        <dbReference type="EC" id="2.7.7.85"/>
    </reaction>
</comment>
<evidence type="ECO:0000256" key="8">
    <source>
        <dbReference type="ARBA" id="ARBA00022989"/>
    </source>
</evidence>
<dbReference type="InterPro" id="IPR014046">
    <property type="entry name" value="C-di-AMP_synthase"/>
</dbReference>
<keyword evidence="3 10" id="KW-0808">Transferase</keyword>
<dbReference type="GO" id="GO:0005524">
    <property type="term" value="F:ATP binding"/>
    <property type="evidence" value="ECO:0007669"/>
    <property type="project" value="UniProtKB-UniRule"/>
</dbReference>
<name>A0A948T265_9FIRM</name>
<feature type="domain" description="DAC" evidence="11">
    <location>
        <begin position="89"/>
        <end position="256"/>
    </location>
</feature>
<comment type="function">
    <text evidence="10">Catalyzes the condensation of 2 ATP molecules into cyclic di-AMP (c-di-AMP), a second messenger used to regulate differing processes in different bacteria.</text>
</comment>
<dbReference type="EC" id="2.7.7.85" evidence="10"/>
<feature type="transmembrane region" description="Helical" evidence="10">
    <location>
        <begin position="20"/>
        <end position="39"/>
    </location>
</feature>
<evidence type="ECO:0000256" key="2">
    <source>
        <dbReference type="ARBA" id="ARBA00022475"/>
    </source>
</evidence>
<sequence>MWSLVDKVVSNLTTIWQQPLNVLDILIVALAVYKLFSFARESRAGQLAKGAIVLVLVYAFAMLLDLRTVAWIMGNLLQVGFLALVILFQPELRRALEQIGRTDRWMSWFVRSRKMDSGLRKVWQNACLAICDAAEQLSDSHTGALIVLERNTNLSEVIRTGTPLNGDVNREMLGTIFYEGTPLHDGAVVVRDGQLAAAGCVLPLSDNLEIGKDMGTRHRAALGMSENSDAVVVVVSEETGIISMAKNGVLFRRLDRQMLFDLLQEELVPSEEVKPQKKSFWRKKNGK</sequence>
<dbReference type="InterPro" id="IPR036888">
    <property type="entry name" value="DNA_integrity_DisA_N_sf"/>
</dbReference>
<comment type="subunit">
    <text evidence="10">Probably a homodimer.</text>
</comment>
<dbReference type="PIRSF" id="PIRSF004793">
    <property type="entry name" value="UCP004793"/>
    <property type="match status" value="1"/>
</dbReference>
<evidence type="ECO:0000259" key="11">
    <source>
        <dbReference type="PROSITE" id="PS51794"/>
    </source>
</evidence>
<feature type="transmembrane region" description="Helical" evidence="10">
    <location>
        <begin position="46"/>
        <end position="64"/>
    </location>
</feature>
<reference evidence="12" key="1">
    <citation type="journal article" date="2021" name="PeerJ">
        <title>Extensive microbial diversity within the chicken gut microbiome revealed by metagenomics and culture.</title>
        <authorList>
            <person name="Gilroy R."/>
            <person name="Ravi A."/>
            <person name="Getino M."/>
            <person name="Pursley I."/>
            <person name="Horton D.L."/>
            <person name="Alikhan N.F."/>
            <person name="Baker D."/>
            <person name="Gharbi K."/>
            <person name="Hall N."/>
            <person name="Watson M."/>
            <person name="Adriaenssens E.M."/>
            <person name="Foster-Nyarko E."/>
            <person name="Jarju S."/>
            <person name="Secka A."/>
            <person name="Antonio M."/>
            <person name="Oren A."/>
            <person name="Chaudhuri R.R."/>
            <person name="La Ragione R."/>
            <person name="Hildebrand F."/>
            <person name="Pallen M.J."/>
        </authorList>
    </citation>
    <scope>NUCLEOTIDE SEQUENCE</scope>
    <source>
        <strain evidence="12">B5_2728</strain>
    </source>
</reference>
<evidence type="ECO:0000256" key="1">
    <source>
        <dbReference type="ARBA" id="ARBA00000877"/>
    </source>
</evidence>
<evidence type="ECO:0000256" key="7">
    <source>
        <dbReference type="ARBA" id="ARBA00022840"/>
    </source>
</evidence>
<comment type="caution">
    <text evidence="10">Lacks conserved residue(s) required for the propagation of feature annotation.</text>
</comment>
<dbReference type="NCBIfam" id="TIGR00159">
    <property type="entry name" value="diadenylate cyclase CdaA"/>
    <property type="match status" value="1"/>
</dbReference>
<keyword evidence="8 10" id="KW-1133">Transmembrane helix</keyword>
<dbReference type="EMBL" id="JAHLFP010000021">
    <property type="protein sequence ID" value="MBU3805866.1"/>
    <property type="molecule type" value="Genomic_DNA"/>
</dbReference>
<dbReference type="Gene3D" id="3.40.1700.10">
    <property type="entry name" value="DNA integrity scanning protein, DisA, N-terminal domain"/>
    <property type="match status" value="1"/>
</dbReference>
<dbReference type="GO" id="GO:0004016">
    <property type="term" value="F:adenylate cyclase activity"/>
    <property type="evidence" value="ECO:0007669"/>
    <property type="project" value="UniProtKB-UniRule"/>
</dbReference>
<dbReference type="InterPro" id="IPR045585">
    <property type="entry name" value="CdaA_N"/>
</dbReference>
<gene>
    <name evidence="12" type="primary">cdaA</name>
    <name evidence="10" type="synonym">dacA</name>
    <name evidence="12" type="ORF">H9882_03115</name>
</gene>
<protein>
    <recommendedName>
        <fullName evidence="10">Diadenylate cyclase</fullName>
        <shortName evidence="10">DAC</shortName>
        <ecNumber evidence="10">2.7.7.85</ecNumber>
    </recommendedName>
    <alternativeName>
        <fullName evidence="10">Cyclic-di-AMP synthase</fullName>
        <shortName evidence="10">c-di-AMP synthase</shortName>
    </alternativeName>
</protein>
<keyword evidence="5 10" id="KW-0548">Nucleotidyltransferase</keyword>
<evidence type="ECO:0000256" key="4">
    <source>
        <dbReference type="ARBA" id="ARBA00022692"/>
    </source>
</evidence>
<evidence type="ECO:0000256" key="6">
    <source>
        <dbReference type="ARBA" id="ARBA00022741"/>
    </source>
</evidence>